<keyword evidence="4" id="KW-0050">Antiport</keyword>
<keyword evidence="7" id="KW-0406">Ion transport</keyword>
<keyword evidence="5 9" id="KW-0812">Transmembrane</keyword>
<evidence type="ECO:0000256" key="4">
    <source>
        <dbReference type="ARBA" id="ARBA00022449"/>
    </source>
</evidence>
<feature type="transmembrane region" description="Helical" evidence="9">
    <location>
        <begin position="267"/>
        <end position="286"/>
    </location>
</feature>
<dbReference type="STRING" id="1810504.PG2T_10070"/>
<evidence type="ECO:0000259" key="10">
    <source>
        <dbReference type="Pfam" id="PF00999"/>
    </source>
</evidence>
<feature type="domain" description="RCK N-terminal" evidence="11">
    <location>
        <begin position="407"/>
        <end position="529"/>
    </location>
</feature>
<dbReference type="InterPro" id="IPR036291">
    <property type="entry name" value="NAD(P)-bd_dom_sf"/>
</dbReference>
<evidence type="ECO:0000256" key="7">
    <source>
        <dbReference type="ARBA" id="ARBA00023065"/>
    </source>
</evidence>
<keyword evidence="6 9" id="KW-1133">Transmembrane helix</keyword>
<dbReference type="PANTHER" id="PTHR42751:SF3">
    <property type="entry name" value="SODIUM_GLUTAMATE SYMPORTER"/>
    <property type="match status" value="1"/>
</dbReference>
<feature type="transmembrane region" description="Helical" evidence="9">
    <location>
        <begin position="32"/>
        <end position="51"/>
    </location>
</feature>
<feature type="transmembrane region" description="Helical" evidence="9">
    <location>
        <begin position="213"/>
        <end position="233"/>
    </location>
</feature>
<proteinExistence type="inferred from homology"/>
<dbReference type="PANTHER" id="PTHR42751">
    <property type="entry name" value="SODIUM/HYDROGEN EXCHANGER FAMILY/TRKA DOMAIN PROTEIN"/>
    <property type="match status" value="1"/>
</dbReference>
<reference evidence="13" key="1">
    <citation type="submission" date="2016-03" db="EMBL/GenBank/DDBJ databases">
        <title>Complete genome sequence of Solimmundus cernigliae, representing a novel lineage of polycyclic aromatic hydrocarbon degraders within the Gammaproteobacteria.</title>
        <authorList>
            <person name="Singleton D.R."/>
            <person name="Dickey A.N."/>
            <person name="Scholl E.H."/>
            <person name="Wright F.A."/>
            <person name="Aitken M.D."/>
        </authorList>
    </citation>
    <scope>NUCLEOTIDE SEQUENCE [LARGE SCALE GENOMIC DNA]</scope>
    <source>
        <strain evidence="13">TR3.2</strain>
    </source>
</reference>
<feature type="transmembrane region" description="Helical" evidence="9">
    <location>
        <begin position="354"/>
        <end position="381"/>
    </location>
</feature>
<feature type="transmembrane region" description="Helical" evidence="9">
    <location>
        <begin position="6"/>
        <end position="25"/>
    </location>
</feature>
<evidence type="ECO:0000313" key="13">
    <source>
        <dbReference type="Proteomes" id="UP000092952"/>
    </source>
</evidence>
<feature type="transmembrane region" description="Helical" evidence="9">
    <location>
        <begin position="292"/>
        <end position="314"/>
    </location>
</feature>
<gene>
    <name evidence="12" type="ORF">PG2T_10070</name>
</gene>
<evidence type="ECO:0000259" key="11">
    <source>
        <dbReference type="Pfam" id="PF02254"/>
    </source>
</evidence>
<keyword evidence="8 9" id="KW-0472">Membrane</keyword>
<feature type="transmembrane region" description="Helical" evidence="9">
    <location>
        <begin position="178"/>
        <end position="201"/>
    </location>
</feature>
<dbReference type="InterPro" id="IPR003148">
    <property type="entry name" value="RCK_N"/>
</dbReference>
<evidence type="ECO:0000256" key="2">
    <source>
        <dbReference type="ARBA" id="ARBA00005551"/>
    </source>
</evidence>
<keyword evidence="3" id="KW-0813">Transport</keyword>
<accession>A0A1B1YUT9</accession>
<dbReference type="Pfam" id="PF02254">
    <property type="entry name" value="TrkA_N"/>
    <property type="match status" value="1"/>
</dbReference>
<evidence type="ECO:0000256" key="9">
    <source>
        <dbReference type="SAM" id="Phobius"/>
    </source>
</evidence>
<evidence type="ECO:0000256" key="8">
    <source>
        <dbReference type="ARBA" id="ARBA00023136"/>
    </source>
</evidence>
<evidence type="ECO:0000256" key="1">
    <source>
        <dbReference type="ARBA" id="ARBA00004141"/>
    </source>
</evidence>
<feature type="transmembrane region" description="Helical" evidence="9">
    <location>
        <begin position="149"/>
        <end position="172"/>
    </location>
</feature>
<dbReference type="InParanoid" id="A0A1B1YUT9"/>
<dbReference type="InterPro" id="IPR006153">
    <property type="entry name" value="Cation/H_exchanger_TM"/>
</dbReference>
<dbReference type="EMBL" id="CP014671">
    <property type="protein sequence ID" value="ANX04489.1"/>
    <property type="molecule type" value="Genomic_DNA"/>
</dbReference>
<dbReference type="GO" id="GO:0016020">
    <property type="term" value="C:membrane"/>
    <property type="evidence" value="ECO:0007669"/>
    <property type="project" value="UniProtKB-SubCell"/>
</dbReference>
<comment type="similarity">
    <text evidence="2">Belongs to the monovalent cation:proton antiporter 2 (CPA2) transporter (TC 2.A.37) family.</text>
</comment>
<dbReference type="Proteomes" id="UP000092952">
    <property type="component" value="Chromosome"/>
</dbReference>
<dbReference type="KEGG" id="gbi:PG2T_10070"/>
<dbReference type="OrthoDB" id="3418949at2"/>
<dbReference type="InterPro" id="IPR038770">
    <property type="entry name" value="Na+/solute_symporter_sf"/>
</dbReference>
<dbReference type="Gene3D" id="3.40.50.720">
    <property type="entry name" value="NAD(P)-binding Rossmann-like Domain"/>
    <property type="match status" value="1"/>
</dbReference>
<dbReference type="Gene3D" id="1.20.1530.20">
    <property type="match status" value="1"/>
</dbReference>
<feature type="transmembrane region" description="Helical" evidence="9">
    <location>
        <begin position="321"/>
        <end position="342"/>
    </location>
</feature>
<evidence type="ECO:0000256" key="5">
    <source>
        <dbReference type="ARBA" id="ARBA00022692"/>
    </source>
</evidence>
<dbReference type="GO" id="GO:0006813">
    <property type="term" value="P:potassium ion transport"/>
    <property type="evidence" value="ECO:0007669"/>
    <property type="project" value="InterPro"/>
</dbReference>
<dbReference type="SUPFAM" id="SSF51735">
    <property type="entry name" value="NAD(P)-binding Rossmann-fold domains"/>
    <property type="match status" value="1"/>
</dbReference>
<feature type="transmembrane region" description="Helical" evidence="9">
    <location>
        <begin position="86"/>
        <end position="110"/>
    </location>
</feature>
<dbReference type="GO" id="GO:1902600">
    <property type="term" value="P:proton transmembrane transport"/>
    <property type="evidence" value="ECO:0007669"/>
    <property type="project" value="InterPro"/>
</dbReference>
<feature type="domain" description="Cation/H+ exchanger transmembrane" evidence="10">
    <location>
        <begin position="17"/>
        <end position="365"/>
    </location>
</feature>
<feature type="transmembrane region" description="Helical" evidence="9">
    <location>
        <begin position="57"/>
        <end position="74"/>
    </location>
</feature>
<dbReference type="AlphaFoldDB" id="A0A1B1YUT9"/>
<name>A0A1B1YUT9_9GAMM</name>
<dbReference type="GO" id="GO:0015297">
    <property type="term" value="F:antiporter activity"/>
    <property type="evidence" value="ECO:0007669"/>
    <property type="project" value="UniProtKB-KW"/>
</dbReference>
<evidence type="ECO:0000256" key="6">
    <source>
        <dbReference type="ARBA" id="ARBA00022989"/>
    </source>
</evidence>
<evidence type="ECO:0000313" key="12">
    <source>
        <dbReference type="EMBL" id="ANX04489.1"/>
    </source>
</evidence>
<comment type="subcellular location">
    <subcellularLocation>
        <location evidence="1">Membrane</location>
        <topology evidence="1">Multi-pass membrane protein</topology>
    </subcellularLocation>
</comment>
<dbReference type="Pfam" id="PF00999">
    <property type="entry name" value="Na_H_Exchanger"/>
    <property type="match status" value="1"/>
</dbReference>
<dbReference type="RefSeq" id="WP_068804781.1">
    <property type="nucleotide sequence ID" value="NZ_CP014671.1"/>
</dbReference>
<sequence length="553" mass="57260">MITAHTVFNETAALLVLGAALGFVGQWLRQPLIVAFIVAGIVAGPDVLGVVSSAVHVQVLGELGVAVLLFLVGLKLDPGLLRTLGPVALVTGSAQVLLTALAGAGVALALGMPVRTAAIIGLALTFSSTIIVIKLLWDKGEVDSLHGRLALGLLIAQDLLVVVLMGLLAGLRGESQGGLWQALVGGLVLLATVLLFTRYLAQGLLARMARSPELLVTFAVAWAALLAGLADALGLGKELGGLLAGVSLASTPFREALASRLASVRDFLLLFFFVSLGASLDFGALQGSLWPAIGLSAFVLIGKPLIVLPILGLAGYGRRTAFMASLTLAQISEFSLILLALATQAGLADPATQALVTLVGLVSIGASTYLVTYSGAIYAFVEPLLARVMGDQARRHAPSEAPPPADVILFGLGRYGTAIAEGLRSRGLSVLGVDFDPEMVARWRARGLPAYYGDAADPDFGKSLPLGGAQWVVCAIPVHGGSLTHDDPRLALVDALRNSGYRQQIAVAIQAQEDLPALRGRDIDLVLLPMADAAAEAVDLITGAPLVAPRRWS</sequence>
<protein>
    <submittedName>
        <fullName evidence="12">Uncharacterized protein</fullName>
    </submittedName>
</protein>
<feature type="transmembrane region" description="Helical" evidence="9">
    <location>
        <begin position="116"/>
        <end position="137"/>
    </location>
</feature>
<evidence type="ECO:0000256" key="3">
    <source>
        <dbReference type="ARBA" id="ARBA00022448"/>
    </source>
</evidence>
<organism evidence="12 13">
    <name type="scientific">Immundisolibacter cernigliae</name>
    <dbReference type="NCBI Taxonomy" id="1810504"/>
    <lineage>
        <taxon>Bacteria</taxon>
        <taxon>Pseudomonadati</taxon>
        <taxon>Pseudomonadota</taxon>
        <taxon>Gammaproteobacteria</taxon>
        <taxon>Immundisolibacterales</taxon>
        <taxon>Immundisolibacteraceae</taxon>
        <taxon>Immundisolibacter</taxon>
    </lineage>
</organism>
<keyword evidence="13" id="KW-1185">Reference proteome</keyword>